<dbReference type="AlphaFoldDB" id="A0AAJ4XSF5"/>
<keyword evidence="2" id="KW-1133">Transmembrane helix</keyword>
<feature type="compositionally biased region" description="Basic and acidic residues" evidence="1">
    <location>
        <begin position="321"/>
        <end position="343"/>
    </location>
</feature>
<feature type="region of interest" description="Disordered" evidence="1">
    <location>
        <begin position="157"/>
        <end position="182"/>
    </location>
</feature>
<evidence type="ECO:0000256" key="3">
    <source>
        <dbReference type="SAM" id="SignalP"/>
    </source>
</evidence>
<feature type="compositionally biased region" description="Polar residues" evidence="1">
    <location>
        <begin position="344"/>
        <end position="359"/>
    </location>
</feature>
<reference evidence="4" key="1">
    <citation type="submission" date="2023-10" db="EMBL/GenBank/DDBJ databases">
        <authorList>
            <person name="Guldener U."/>
        </authorList>
    </citation>
    <scope>NUCLEOTIDE SEQUENCE</scope>
    <source>
        <strain evidence="4">Mp4</strain>
    </source>
</reference>
<protein>
    <submittedName>
        <fullName evidence="4">Uncharacterized protein</fullName>
    </submittedName>
</protein>
<evidence type="ECO:0000256" key="2">
    <source>
        <dbReference type="SAM" id="Phobius"/>
    </source>
</evidence>
<sequence length="359" mass="38540">MRTWEWQRKTFVVAILLAASIQLVNAAPVSISTSNSTGSNVNVFNSTEGTLSSISISTLQPTTTAIRKTLGSTKAFTTLIGTKNSLPVLKSSADSSNGVNHVSSLWPTSSNRGSSGEIFSAVKNPASISVAVGTFHSSKEPSTNEKASEVGDTIHRSSTHTNTTKAVSKQTAARTTKLRSTRLAQPTQTLTATLQLAASLTSGSTQLHNATSHATKSHTIYEPQSTSLKTTHHPLASGDKIIAHPIPGSTWDRIRKILLIPLCTITVLTFFSGLALYIAATWGSGEGWFGQPLSNECDHELSLDEKSTKNAEQDQTIACIEDDKKPSPLEGTTKAKEIAKEDQNSYQRQVSTEFQFRLP</sequence>
<dbReference type="EMBL" id="OAPG01000021">
    <property type="protein sequence ID" value="SNX87754.1"/>
    <property type="molecule type" value="Genomic_DNA"/>
</dbReference>
<accession>A0AAJ4XSF5</accession>
<dbReference type="Proteomes" id="UP001294444">
    <property type="component" value="Unassembled WGS sequence"/>
</dbReference>
<organism evidence="4 5">
    <name type="scientific">Melanopsichium pennsylvanicum</name>
    <dbReference type="NCBI Taxonomy" id="63383"/>
    <lineage>
        <taxon>Eukaryota</taxon>
        <taxon>Fungi</taxon>
        <taxon>Dikarya</taxon>
        <taxon>Basidiomycota</taxon>
        <taxon>Ustilaginomycotina</taxon>
        <taxon>Ustilaginomycetes</taxon>
        <taxon>Ustilaginales</taxon>
        <taxon>Ustilaginaceae</taxon>
        <taxon>Melanopsichium</taxon>
    </lineage>
</organism>
<gene>
    <name evidence="4" type="ORF">MEPE_06464</name>
</gene>
<keyword evidence="3" id="KW-0732">Signal</keyword>
<name>A0AAJ4XSF5_9BASI</name>
<evidence type="ECO:0000313" key="4">
    <source>
        <dbReference type="EMBL" id="SNX87754.1"/>
    </source>
</evidence>
<feature type="chain" id="PRO_5042558764" evidence="3">
    <location>
        <begin position="27"/>
        <end position="359"/>
    </location>
</feature>
<evidence type="ECO:0000313" key="5">
    <source>
        <dbReference type="Proteomes" id="UP001294444"/>
    </source>
</evidence>
<keyword evidence="2" id="KW-0472">Membrane</keyword>
<feature type="signal peptide" evidence="3">
    <location>
        <begin position="1"/>
        <end position="26"/>
    </location>
</feature>
<keyword evidence="2" id="KW-0812">Transmembrane</keyword>
<evidence type="ECO:0000256" key="1">
    <source>
        <dbReference type="SAM" id="MobiDB-lite"/>
    </source>
</evidence>
<feature type="region of interest" description="Disordered" evidence="1">
    <location>
        <begin position="305"/>
        <end position="359"/>
    </location>
</feature>
<feature type="transmembrane region" description="Helical" evidence="2">
    <location>
        <begin position="257"/>
        <end position="279"/>
    </location>
</feature>
<comment type="caution">
    <text evidence="4">The sequence shown here is derived from an EMBL/GenBank/DDBJ whole genome shotgun (WGS) entry which is preliminary data.</text>
</comment>
<feature type="compositionally biased region" description="Polar residues" evidence="1">
    <location>
        <begin position="159"/>
        <end position="174"/>
    </location>
</feature>
<keyword evidence="5" id="KW-1185">Reference proteome</keyword>
<proteinExistence type="predicted"/>